<evidence type="ECO:0000313" key="6">
    <source>
        <dbReference type="Proteomes" id="UP000499080"/>
    </source>
</evidence>
<evidence type="ECO:0000313" key="3">
    <source>
        <dbReference type="EMBL" id="GBO42258.1"/>
    </source>
</evidence>
<dbReference type="EMBL" id="BGPR01068271">
    <property type="protein sequence ID" value="GBO42257.1"/>
    <property type="molecule type" value="Genomic_DNA"/>
</dbReference>
<reference evidence="5 6" key="1">
    <citation type="journal article" date="2019" name="Sci. Rep.">
        <title>Orb-weaving spider Araneus ventricosus genome elucidates the spidroin gene catalogue.</title>
        <authorList>
            <person name="Kono N."/>
            <person name="Nakamura H."/>
            <person name="Ohtoshi R."/>
            <person name="Moran D.A.P."/>
            <person name="Shinohara A."/>
            <person name="Yoshida Y."/>
            <person name="Fujiwara M."/>
            <person name="Mori M."/>
            <person name="Tomita M."/>
            <person name="Arakawa K."/>
        </authorList>
    </citation>
    <scope>NUCLEOTIDE SEQUENCE [LARGE SCALE GENOMIC DNA]</scope>
</reference>
<keyword evidence="6" id="KW-1185">Reference proteome</keyword>
<dbReference type="EMBL" id="BGPR01068276">
    <property type="protein sequence ID" value="GBO42261.1"/>
    <property type="molecule type" value="Genomic_DNA"/>
</dbReference>
<feature type="domain" description="Integrase zinc-binding" evidence="1">
    <location>
        <begin position="3"/>
        <end position="46"/>
    </location>
</feature>
<dbReference type="EMBL" id="BGPR01068275">
    <property type="protein sequence ID" value="GBO42258.1"/>
    <property type="molecule type" value="Genomic_DNA"/>
</dbReference>
<evidence type="ECO:0000313" key="5">
    <source>
        <dbReference type="EMBL" id="GBO42264.1"/>
    </source>
</evidence>
<dbReference type="InterPro" id="IPR036397">
    <property type="entry name" value="RNaseH_sf"/>
</dbReference>
<dbReference type="OrthoDB" id="5984724at2759"/>
<dbReference type="EMBL" id="BGPR01068277">
    <property type="protein sequence ID" value="GBO42264.1"/>
    <property type="molecule type" value="Genomic_DNA"/>
</dbReference>
<evidence type="ECO:0000313" key="2">
    <source>
        <dbReference type="EMBL" id="GBO42257.1"/>
    </source>
</evidence>
<dbReference type="Proteomes" id="UP000499080">
    <property type="component" value="Unassembled WGS sequence"/>
</dbReference>
<comment type="caution">
    <text evidence="5">The sequence shown here is derived from an EMBL/GenBank/DDBJ whole genome shotgun (WGS) entry which is preliminary data.</text>
</comment>
<dbReference type="PANTHER" id="PTHR47331">
    <property type="entry name" value="PHD-TYPE DOMAIN-CONTAINING PROTEIN"/>
    <property type="match status" value="1"/>
</dbReference>
<dbReference type="AlphaFoldDB" id="A0A4Y2X005"/>
<accession>A0A4Y2X005</accession>
<evidence type="ECO:0000313" key="4">
    <source>
        <dbReference type="EMBL" id="GBO42261.1"/>
    </source>
</evidence>
<dbReference type="Pfam" id="PF17921">
    <property type="entry name" value="Integrase_H2C2"/>
    <property type="match status" value="1"/>
</dbReference>
<name>A0A4Y2X005_ARAVE</name>
<organism evidence="5 6">
    <name type="scientific">Araneus ventricosus</name>
    <name type="common">Orbweaver spider</name>
    <name type="synonym">Epeira ventricosa</name>
    <dbReference type="NCBI Taxonomy" id="182803"/>
    <lineage>
        <taxon>Eukaryota</taxon>
        <taxon>Metazoa</taxon>
        <taxon>Ecdysozoa</taxon>
        <taxon>Arthropoda</taxon>
        <taxon>Chelicerata</taxon>
        <taxon>Arachnida</taxon>
        <taxon>Araneae</taxon>
        <taxon>Araneomorphae</taxon>
        <taxon>Entelegynae</taxon>
        <taxon>Araneoidea</taxon>
        <taxon>Araneidae</taxon>
        <taxon>Araneus</taxon>
    </lineage>
</organism>
<evidence type="ECO:0000259" key="1">
    <source>
        <dbReference type="Pfam" id="PF17921"/>
    </source>
</evidence>
<dbReference type="PANTHER" id="PTHR47331:SF2">
    <property type="match status" value="1"/>
</dbReference>
<dbReference type="InterPro" id="IPR041588">
    <property type="entry name" value="Integrase_H2C2"/>
</dbReference>
<protein>
    <recommendedName>
        <fullName evidence="1">Integrase zinc-binding domain-containing protein</fullName>
    </recommendedName>
</protein>
<proteinExistence type="predicted"/>
<sequence>MLHLCLHHLGVRITLSELQSEFWIIRGRQEFKKILRECLPCKVFKQKKSQLIEALLPADRVNATKPFHVTGIDLAGPLYARKYQSVGKAYIALFTSVITKALHLELISDLSYLTSISYVTLEEVLLQEERRPRQVWERALALKLIPDIDGIQRTYRLKCDGKTIARPIQLVIPLEIDHGWENVEE</sequence>
<dbReference type="Gene3D" id="3.30.420.10">
    <property type="entry name" value="Ribonuclease H-like superfamily/Ribonuclease H"/>
    <property type="match status" value="1"/>
</dbReference>
<dbReference type="GO" id="GO:0003676">
    <property type="term" value="F:nucleic acid binding"/>
    <property type="evidence" value="ECO:0007669"/>
    <property type="project" value="InterPro"/>
</dbReference>
<gene>
    <name evidence="3" type="ORF">AVEN_25549_1</name>
    <name evidence="2" type="ORF">AVEN_6268_1</name>
    <name evidence="4" type="ORF">AVEN_72352_1</name>
    <name evidence="5" type="ORF">AVEN_74606_1</name>
</gene>